<accession>A0ABR3JHN0</accession>
<dbReference type="EMBL" id="JASNQZ010000007">
    <property type="protein sequence ID" value="KAL0955265.1"/>
    <property type="molecule type" value="Genomic_DNA"/>
</dbReference>
<feature type="compositionally biased region" description="Low complexity" evidence="1">
    <location>
        <begin position="35"/>
        <end position="60"/>
    </location>
</feature>
<evidence type="ECO:0000256" key="1">
    <source>
        <dbReference type="SAM" id="MobiDB-lite"/>
    </source>
</evidence>
<feature type="region of interest" description="Disordered" evidence="1">
    <location>
        <begin position="327"/>
        <end position="447"/>
    </location>
</feature>
<feature type="compositionally biased region" description="Basic and acidic residues" evidence="1">
    <location>
        <begin position="268"/>
        <end position="279"/>
    </location>
</feature>
<keyword evidence="3" id="KW-1185">Reference proteome</keyword>
<name>A0ABR3JHN0_9AGAR</name>
<feature type="region of interest" description="Disordered" evidence="1">
    <location>
        <begin position="32"/>
        <end position="282"/>
    </location>
</feature>
<protein>
    <submittedName>
        <fullName evidence="2">Uncharacterized protein</fullName>
    </submittedName>
</protein>
<sequence length="447" mass="46864">MGASQSFIPTEAAVTTVAVAGAIAFGYFQLKENNSSDSPVSGTSSGKAGQGSTSSAGSSSKKTKKGPKDTASASSSHANIAPASPPTPQVVPFPEVLPGQFETEKKPTPAPKAKKTKKKSKAAVANAKPAASSAPAPTHTAPPAVSSDSESEASEIELEVRQPTVRPSAIVTAPPAQAPLSRPHTHSTTSIDTDGSWTRVESKRRRRDAPQGEGQAGDTDGGPSSTLEVTTSDAGATTPVTGTSSPIAERAEDDDEEQGFLASIARAPETRRPLAERLLPKPRKTGVDEYVTSVLVPALNVVADVRCFSMVETPDYPQVARVMRVQPRGDEKPASGFSWGDYEDVAVGGNGTGTDADGEDDGWGVVRRSGRSKTDRTPSSSAHAVQKAPETLTKKQRQNANKREAQKQAKAEADAERLATLAKHKREVERARMNEQATQRNAKTGRA</sequence>
<reference evidence="3" key="1">
    <citation type="submission" date="2024-06" db="EMBL/GenBank/DDBJ databases">
        <title>Multi-omics analyses provide insights into the biosynthesis of the anticancer antibiotic pleurotin in Hohenbuehelia grisea.</title>
        <authorList>
            <person name="Weaver J.A."/>
            <person name="Alberti F."/>
        </authorList>
    </citation>
    <scope>NUCLEOTIDE SEQUENCE [LARGE SCALE GENOMIC DNA]</scope>
    <source>
        <strain evidence="3">T-177</strain>
    </source>
</reference>
<feature type="compositionally biased region" description="Polar residues" evidence="1">
    <location>
        <begin position="435"/>
        <end position="447"/>
    </location>
</feature>
<feature type="compositionally biased region" description="Basic residues" evidence="1">
    <location>
        <begin position="112"/>
        <end position="121"/>
    </location>
</feature>
<feature type="compositionally biased region" description="Basic and acidic residues" evidence="1">
    <location>
        <begin position="401"/>
        <end position="417"/>
    </location>
</feature>
<proteinExistence type="predicted"/>
<feature type="compositionally biased region" description="Polar residues" evidence="1">
    <location>
        <begin position="186"/>
        <end position="196"/>
    </location>
</feature>
<comment type="caution">
    <text evidence="2">The sequence shown here is derived from an EMBL/GenBank/DDBJ whole genome shotgun (WGS) entry which is preliminary data.</text>
</comment>
<feature type="compositionally biased region" description="Low complexity" evidence="1">
    <location>
        <begin position="122"/>
        <end position="148"/>
    </location>
</feature>
<dbReference type="Proteomes" id="UP001556367">
    <property type="component" value="Unassembled WGS sequence"/>
</dbReference>
<evidence type="ECO:0000313" key="2">
    <source>
        <dbReference type="EMBL" id="KAL0955265.1"/>
    </source>
</evidence>
<organism evidence="2 3">
    <name type="scientific">Hohenbuehelia grisea</name>
    <dbReference type="NCBI Taxonomy" id="104357"/>
    <lineage>
        <taxon>Eukaryota</taxon>
        <taxon>Fungi</taxon>
        <taxon>Dikarya</taxon>
        <taxon>Basidiomycota</taxon>
        <taxon>Agaricomycotina</taxon>
        <taxon>Agaricomycetes</taxon>
        <taxon>Agaricomycetidae</taxon>
        <taxon>Agaricales</taxon>
        <taxon>Pleurotineae</taxon>
        <taxon>Pleurotaceae</taxon>
        <taxon>Hohenbuehelia</taxon>
    </lineage>
</organism>
<evidence type="ECO:0000313" key="3">
    <source>
        <dbReference type="Proteomes" id="UP001556367"/>
    </source>
</evidence>
<gene>
    <name evidence="2" type="ORF">HGRIS_004155</name>
</gene>
<feature type="compositionally biased region" description="Polar residues" evidence="1">
    <location>
        <begin position="222"/>
        <end position="246"/>
    </location>
</feature>